<comment type="subcellular location">
    <subcellularLocation>
        <location evidence="1">Membrane</location>
        <topology evidence="1">Multi-pass membrane protein</topology>
    </subcellularLocation>
</comment>
<evidence type="ECO:0000256" key="1">
    <source>
        <dbReference type="ARBA" id="ARBA00004141"/>
    </source>
</evidence>
<accession>A0ABV6PVT9</accession>
<sequence length="106" mass="10984">MGAVANLLALGGAAEDYARWGYPRRFNFVPGSLELATALLLLRGRTRVWGAVLGALIMACAGATVLLNGEPGRVLAPSIVLAMCVLAGLLHDGARTVGSVQEEARP</sequence>
<protein>
    <submittedName>
        <fullName evidence="6">DoxX family protein</fullName>
    </submittedName>
</protein>
<keyword evidence="3 5" id="KW-1133">Transmembrane helix</keyword>
<evidence type="ECO:0000313" key="7">
    <source>
        <dbReference type="Proteomes" id="UP001589834"/>
    </source>
</evidence>
<feature type="transmembrane region" description="Helical" evidence="5">
    <location>
        <begin position="74"/>
        <end position="91"/>
    </location>
</feature>
<dbReference type="RefSeq" id="WP_079986182.1">
    <property type="nucleotide sequence ID" value="NZ_JBHLTN010000033.1"/>
</dbReference>
<feature type="transmembrane region" description="Helical" evidence="5">
    <location>
        <begin position="48"/>
        <end position="67"/>
    </location>
</feature>
<dbReference type="InterPro" id="IPR032808">
    <property type="entry name" value="DoxX"/>
</dbReference>
<proteinExistence type="predicted"/>
<evidence type="ECO:0000256" key="5">
    <source>
        <dbReference type="SAM" id="Phobius"/>
    </source>
</evidence>
<keyword evidence="2 5" id="KW-0812">Transmembrane</keyword>
<evidence type="ECO:0000313" key="6">
    <source>
        <dbReference type="EMBL" id="MFC0593954.1"/>
    </source>
</evidence>
<dbReference type="EMBL" id="JBHLTN010000033">
    <property type="protein sequence ID" value="MFC0593954.1"/>
    <property type="molecule type" value="Genomic_DNA"/>
</dbReference>
<keyword evidence="7" id="KW-1185">Reference proteome</keyword>
<name>A0ABV6PVT9_9BURK</name>
<keyword evidence="4 5" id="KW-0472">Membrane</keyword>
<evidence type="ECO:0000256" key="4">
    <source>
        <dbReference type="ARBA" id="ARBA00023136"/>
    </source>
</evidence>
<reference evidence="6 7" key="1">
    <citation type="submission" date="2024-09" db="EMBL/GenBank/DDBJ databases">
        <authorList>
            <person name="Sun Q."/>
            <person name="Mori K."/>
        </authorList>
    </citation>
    <scope>NUCLEOTIDE SEQUENCE [LARGE SCALE GENOMIC DNA]</scope>
    <source>
        <strain evidence="6 7">NCAIM B.02336</strain>
    </source>
</reference>
<evidence type="ECO:0000256" key="2">
    <source>
        <dbReference type="ARBA" id="ARBA00022692"/>
    </source>
</evidence>
<comment type="caution">
    <text evidence="6">The sequence shown here is derived from an EMBL/GenBank/DDBJ whole genome shotgun (WGS) entry which is preliminary data.</text>
</comment>
<dbReference type="Proteomes" id="UP001589834">
    <property type="component" value="Unassembled WGS sequence"/>
</dbReference>
<evidence type="ECO:0000256" key="3">
    <source>
        <dbReference type="ARBA" id="ARBA00022989"/>
    </source>
</evidence>
<gene>
    <name evidence="6" type="ORF">ACFFGG_15480</name>
</gene>
<dbReference type="Pfam" id="PF13564">
    <property type="entry name" value="DoxX_2"/>
    <property type="match status" value="1"/>
</dbReference>
<organism evidence="6 7">
    <name type="scientific">Ottowia pentelensis</name>
    <dbReference type="NCBI Taxonomy" id="511108"/>
    <lineage>
        <taxon>Bacteria</taxon>
        <taxon>Pseudomonadati</taxon>
        <taxon>Pseudomonadota</taxon>
        <taxon>Betaproteobacteria</taxon>
        <taxon>Burkholderiales</taxon>
        <taxon>Comamonadaceae</taxon>
        <taxon>Ottowia</taxon>
    </lineage>
</organism>